<feature type="compositionally biased region" description="Polar residues" evidence="2">
    <location>
        <begin position="3580"/>
        <end position="3590"/>
    </location>
</feature>
<feature type="compositionally biased region" description="Low complexity" evidence="2">
    <location>
        <begin position="529"/>
        <end position="545"/>
    </location>
</feature>
<feature type="compositionally biased region" description="Polar residues" evidence="2">
    <location>
        <begin position="4850"/>
        <end position="4859"/>
    </location>
</feature>
<feature type="region of interest" description="Disordered" evidence="2">
    <location>
        <begin position="3575"/>
        <end position="3600"/>
    </location>
</feature>
<feature type="region of interest" description="Disordered" evidence="2">
    <location>
        <begin position="3916"/>
        <end position="3951"/>
    </location>
</feature>
<feature type="region of interest" description="Disordered" evidence="2">
    <location>
        <begin position="3186"/>
        <end position="3205"/>
    </location>
</feature>
<feature type="region of interest" description="Disordered" evidence="2">
    <location>
        <begin position="3459"/>
        <end position="3486"/>
    </location>
</feature>
<feature type="compositionally biased region" description="Low complexity" evidence="2">
    <location>
        <begin position="4534"/>
        <end position="4543"/>
    </location>
</feature>
<proteinExistence type="predicted"/>
<feature type="compositionally biased region" description="Basic and acidic residues" evidence="2">
    <location>
        <begin position="3234"/>
        <end position="3247"/>
    </location>
</feature>
<evidence type="ECO:0000256" key="2">
    <source>
        <dbReference type="SAM" id="MobiDB-lite"/>
    </source>
</evidence>
<feature type="region of interest" description="Disordered" evidence="2">
    <location>
        <begin position="3210"/>
        <end position="3276"/>
    </location>
</feature>
<reference evidence="3" key="1">
    <citation type="submission" date="2021-02" db="EMBL/GenBank/DDBJ databases">
        <authorList>
            <person name="Nowell W R."/>
        </authorList>
    </citation>
    <scope>NUCLEOTIDE SEQUENCE</scope>
</reference>
<feature type="region of interest" description="Disordered" evidence="2">
    <location>
        <begin position="4877"/>
        <end position="4912"/>
    </location>
</feature>
<feature type="compositionally biased region" description="Polar residues" evidence="2">
    <location>
        <begin position="1587"/>
        <end position="1605"/>
    </location>
</feature>
<comment type="caution">
    <text evidence="3">The sequence shown here is derived from an EMBL/GenBank/DDBJ whole genome shotgun (WGS) entry which is preliminary data.</text>
</comment>
<feature type="compositionally biased region" description="Basic and acidic residues" evidence="2">
    <location>
        <begin position="3459"/>
        <end position="3478"/>
    </location>
</feature>
<feature type="compositionally biased region" description="Low complexity" evidence="2">
    <location>
        <begin position="1263"/>
        <end position="1284"/>
    </location>
</feature>
<dbReference type="OrthoDB" id="10067950at2759"/>
<feature type="region of interest" description="Disordered" evidence="2">
    <location>
        <begin position="2328"/>
        <end position="2364"/>
    </location>
</feature>
<feature type="compositionally biased region" description="Basic and acidic residues" evidence="2">
    <location>
        <begin position="1211"/>
        <end position="1224"/>
    </location>
</feature>
<feature type="compositionally biased region" description="Low complexity" evidence="2">
    <location>
        <begin position="6217"/>
        <end position="6229"/>
    </location>
</feature>
<feature type="region of interest" description="Disordered" evidence="2">
    <location>
        <begin position="3805"/>
        <end position="3828"/>
    </location>
</feature>
<feature type="compositionally biased region" description="Low complexity" evidence="2">
    <location>
        <begin position="3248"/>
        <end position="3258"/>
    </location>
</feature>
<evidence type="ECO:0000313" key="4">
    <source>
        <dbReference type="EMBL" id="CAF3534195.1"/>
    </source>
</evidence>
<feature type="region of interest" description="Disordered" evidence="2">
    <location>
        <begin position="3651"/>
        <end position="3756"/>
    </location>
</feature>
<feature type="compositionally biased region" description="Low complexity" evidence="2">
    <location>
        <begin position="5929"/>
        <end position="5942"/>
    </location>
</feature>
<feature type="compositionally biased region" description="Basic and acidic residues" evidence="2">
    <location>
        <begin position="4824"/>
        <end position="4833"/>
    </location>
</feature>
<feature type="compositionally biased region" description="Polar residues" evidence="2">
    <location>
        <begin position="1285"/>
        <end position="1300"/>
    </location>
</feature>
<feature type="region of interest" description="Disordered" evidence="2">
    <location>
        <begin position="5998"/>
        <end position="6045"/>
    </location>
</feature>
<evidence type="ECO:0000313" key="3">
    <source>
        <dbReference type="EMBL" id="CAF0754087.1"/>
    </source>
</evidence>
<feature type="coiled-coil region" evidence="1">
    <location>
        <begin position="3389"/>
        <end position="3423"/>
    </location>
</feature>
<feature type="region of interest" description="Disordered" evidence="2">
    <location>
        <begin position="447"/>
        <end position="475"/>
    </location>
</feature>
<feature type="compositionally biased region" description="Low complexity" evidence="2">
    <location>
        <begin position="3722"/>
        <end position="3750"/>
    </location>
</feature>
<feature type="compositionally biased region" description="Polar residues" evidence="2">
    <location>
        <begin position="6179"/>
        <end position="6213"/>
    </location>
</feature>
<feature type="compositionally biased region" description="Basic and acidic residues" evidence="2">
    <location>
        <begin position="2946"/>
        <end position="2955"/>
    </location>
</feature>
<feature type="compositionally biased region" description="Polar residues" evidence="2">
    <location>
        <begin position="6241"/>
        <end position="6251"/>
    </location>
</feature>
<dbReference type="Proteomes" id="UP000663829">
    <property type="component" value="Unassembled WGS sequence"/>
</dbReference>
<name>A0A813PK84_9BILA</name>
<feature type="region of interest" description="Disordered" evidence="2">
    <location>
        <begin position="3002"/>
        <end position="3038"/>
    </location>
</feature>
<feature type="region of interest" description="Disordered" evidence="2">
    <location>
        <begin position="2087"/>
        <end position="2111"/>
    </location>
</feature>
<feature type="compositionally biased region" description="Basic and acidic residues" evidence="2">
    <location>
        <begin position="3698"/>
        <end position="3721"/>
    </location>
</feature>
<feature type="region of interest" description="Disordered" evidence="2">
    <location>
        <begin position="3293"/>
        <end position="3324"/>
    </location>
</feature>
<feature type="region of interest" description="Disordered" evidence="2">
    <location>
        <begin position="4403"/>
        <end position="4425"/>
    </location>
</feature>
<protein>
    <submittedName>
        <fullName evidence="3">Uncharacterized protein</fullName>
    </submittedName>
</protein>
<feature type="region of interest" description="Disordered" evidence="2">
    <location>
        <begin position="520"/>
        <end position="586"/>
    </location>
</feature>
<feature type="compositionally biased region" description="Basic and acidic residues" evidence="2">
    <location>
        <begin position="3654"/>
        <end position="3671"/>
    </location>
</feature>
<feature type="compositionally biased region" description="Low complexity" evidence="2">
    <location>
        <begin position="5375"/>
        <end position="5402"/>
    </location>
</feature>
<feature type="region of interest" description="Disordered" evidence="2">
    <location>
        <begin position="4531"/>
        <end position="4600"/>
    </location>
</feature>
<feature type="coiled-coil region" evidence="1">
    <location>
        <begin position="3528"/>
        <end position="3555"/>
    </location>
</feature>
<feature type="compositionally biased region" description="Basic and acidic residues" evidence="2">
    <location>
        <begin position="5002"/>
        <end position="5012"/>
    </location>
</feature>
<sequence length="6251" mass="701217">QEDGDDNNTIKITDIISTKPLTNTTTIIKTITLEEAEEDGGNNESRNPLKVAKQTAITINQPAPPQFKQFEPLKVKFPSRDHSKEFTSSSSSSADTIVTVGMRAFFVVDVVQSSKQKLCDHYGDHLHYVDSSKANTPASRYGGYYSIYHGGGAYSGSITPSSCHSTAFEMMHIESLREKLNRLTRESQNLTSGRADLDDNYGSPRVLRIKDDGKTTPTTSLSTEFFQKKSLSREPIPSTSLHQPGDYGIVNIVKELPGTAGTSNENDRSSVHLYTNGGRVNSEVTSTTHHIVTHDEANTSSNGGIMETIIQDTYISPAKLDFNKLNEEQQQTIDKTPAVSQLAEGARQTIDDIREYLLPNSSTVTNNTESKPESINNSPQPLEILSSPSLPLDQPILPEEKPATRTPNVAERLSKSKIIPEPARALANALKHAVVKPLKKTMNKMKSFDSTPPSTTTAIAPVPPVSSNELSSTDIQKVPQETTLEYTTIRKQHPAIVHSLSLTTPPVDYEKNSDVIKSELISPKEHTLSEPSTPTTISPDSSTLSQFLLPSSPPAKPPRHSDSSSSIETSVPLSPTTPPQKPPRHFIPDDNIILDSNSHDQSLIDNQSLIQQTDSVVKKVLNIVDTFGMPHNGDNDVELLKQQISPPPIYIQQPSNDLELKPSFDNPDVERIIHTHDLEEEIVSNKETQIQPQKQDIVNHSDQFKSHKSNEMGVKNLVDIVKHIREAIRRINHSQMAVELKTENYRPLNRSSIVPPLHTTDDVHRFKATPGYIPLMSDKSLEPFSSIPDQPNVQTVTDLSTATSLLLEPQQNIATEIIDSSIEVGSSQIHFLPEQNELDTVLSSHIINPFVGPISSQQSSISELNRSLSPSVSSQLSSAKTIIPTTVDTYKLSPVQISLGTLPAATPNVRVTATSTDVPRVIEEATVETTSISSSIDPTNEAFVTHKTVTVHREPLSSASITETNPSNDKDIIFRSTETTTNVEKISEELQRAFDEENKTETSVDKIRAIDTMINKDRQHLLEKLLKFDNTNQSGESNVTTTLTSLPTLTDSVNDQTDYASESSGRQNTFLDSFKTGLDIQEQLTSKTAEDDQAKIGVSANRPLMFVSVEPGFNLSKVFSPLTDLTKTSNNNDQIVQQPSISTSSPTNFCPPSTIPNETPSSLVTTTSVTVISRADPMVNSISTTSSAYDDDLTLTGVNSSLMPNASDGGSDYRNRSLRSKESSIDSVDTTAYDNVQQIRSGTPRSLVSDYDNLHGSFVSLNESQTTESEQQQQQQQSQPSSSSLYETASSPSITLKSNGSSESSDSTQYESFDIPTTTASSLSNVYQSALSTLNSSSSDFSDHTATPEMRRLSSEISDDDEDFVENADLETPTPSFKTNINQFKIFNSEYNPSITTLSTNIVEAPPIIEITEDNNEPIDEDDMSFLTDVLEQYKKTKGIHIEQEKKNNMDTSTKPSEVRNTAVGEEQSASILTSFSPLTSISVRTIPTKIESLDKKLDGTSPSVTLPNILPIQPTTGITKTSVSFQRLSKYSRPADEVEQASPAVNTNFSSISTIPSYSTSSIGTREIRSQLMETSSELLKKMSKTAPSTVSSQHQQPVSSTADHIQSNWLEDRRAYQNEEQQQISPKTRPARMSPPTKLSFEQNITNLEKESPLLQSELLTAEHELSALKSRLAVTEGITAVTSTILESLKEHFELPTRQVEQIDAALISTRENVDMTSGRNVCGDLSSEPTPKIPSFNKSLVSGVSSHSIPDAKPAFTDQATSPIQEFNISSSPLISIITPFTVSSQTSPMIENVSLLPSLTNELTGEPVEIHYDAITNQQTSFLVKTRNSFWIANHIPTHEAQNRLQTMSSPVMKRATVKLPESMDQFLSDSDVEFVPQVQQKLQQQVIDDVSMKQFSDFNSETHWSIESIAGSEKFSDRSVHDIKEFASPTKDGDKIICECNQPLTSESFEHIRSPLTEQNINIFNRGSIEKKQLYDDDTWSTEVLAPSVVAASEQELLTIQENEHLSSRTSSPLSDLEQQVPEESFHEDKQYQPTQVVDETTVLSEDKLIQQDSLTQLYENISASITEKVLSTVTQKQQETPTTIIQSEPNSQSPPLAITPDRETSYDTKEQLSEMMKIRSAPSENRQQLEELEVKVEELYSILDHMLHQKDKEISTEMNEFELKVDELTVIMNDIDMKKQDEDRIELEIDELHKIILSIHAKNQINFDILPNAEQDYELATQQLVQERRRSLELLEENVNELRQIIHDISTISSRERPHSLALTTDNQVTLQPHKVTTPDEEIPAKNLIEEFEDKTESVQNVDYEKEWTPEQMAEYFRCTPDGKRLSSPTLKSETLQMTSTENTPQSAGTINDTNQKPYSLNNLAQIIYEMREPQHATQQLIAEDPIVSTDVFYEGDRSFHPEEKVTTHLVPESPRVSSDVFYEGDRSHSLFENTENLKSIVQNIIEIGEQQKNSTAYLIPEEPVINRDVFYEGSKQQNLYETDIDNLNTIVDQMAHNVKLEPEEPRITANIFYEGDTKRSLYHEDNEQSTNGGLYQIISDIHNRPLESDNEELLVESFLTTEIPAVRGNGLYEIIHEIENFPLSSNTTMKELPEDDRQQLSPHTIDFMNTIKEAEQHSTHDETAHTSEKEYILPFSQEPSIVIHRTILTRNDTLYEPEKISVDSEQTSPVTEIESQKNEVLIFNNESTPRSEDIDNRETVQSDWTISQDQHQEIYGEQHPSERKFISELTAHENVVPEHTLDVSTHIVKDIQEQPVMTSNDESISSYADKTKQLSPTQVIPEFGESIEELVKIASSLRNFQKPISPYLNEDKNQENEISYQIPSYKTDEYLSSDEEINVLKRPDEWTHSSFQKQEIYGDKYRPEKSVGEDQIDYAMESPEVEVRLMQEISPSLSGLESIIRDISNDNFANDENQELPFVSRIQRASIISRTIQSNGRYSDETGDDWKSSQMSDDNQLYTTDDEFRPTHLEITTSPIHENQPIPFQTDFPVLSDESMQQLSTERQEESQRANESFDRLEKESSHKDDGLRRDQINDHERLLIQISTDIVNRILENALNDDIEQDRSIDPLASPIIETVSSPLLEQTSETALLSSDIEQNIQNVSTVTSDIPINENTSENQPILQQVGSLIGDLAQGFTSMFSTRDDENLPEPTILNYKMQHDYNLGEELRPQQRIDEMTDEQDSLNDSGKYTTTSADAIPLASSLDSIGPTNEEEQQITDWNSLVKGESKQQEKQTRDIPEVIISKVSVSSEQEDELKDDEPYISSNSVQELGDLTNNLQELEEKLDQENSQEQETFLSSIESEDDEGKNLIPQPADEPYLIVSDVVTSKSTEELSDLASELKNFEEQINDIVVHDEENDDFSSEEDEIHHYDLQIPESLISTKSTEELSNLVDELHKVEEQLENKLEQSTFLQDESDQLQTSRSSTELTNVAHQFEGKLNYEQLSHDIIEKRRDSKSISDQDYHRMERRPSSPPTTPTLRQQFLEESIRSMNDVDEAKEQLSTILAGQNENIDEEHYILQTMIENIIKQAQDTIKNEEEELNLIQSNRVIDNNTVKSPITIFEPSDRRRPYVQSSATSISDELSTEDNTGDKQGELAAQLDYLRRMSRYETLFDESQRQLFLQQQQQNTDDNTEQQTKFSDYLTAVREEEIETNRIEDKHEKDEETDSDNDLEEQNKRKKKKRPLYNDKPFSERKDTDKHDDSGDDDNNKTDDQTFQSDQVTSTVQTSEQQQQPSEQQQGSSNTTQVDNDHQMQISQDSIEDYNQILSRTKEQFVYGYQTLSKDDQNQMEISHDSINLSLSDNGDISNTETQQTPSNDENFTSYNFEHIEKKPADMKTSTDSLENEFDRKLDSEIKFSFSSPLNSNRDDEFDDNVSFSPIQDDVQIEIDNLSNRISPLSNNEYDLLRRETDEPTPSKMSGYRSNYFRPDSVTSHENDRHSTPQELLENDQRIPVEIRRYSIGNEQSFDEAVDNLITTYDQSITATNLISKIADKPFRSDYEVRIEEKPTIYRMIQREIETEQLPVIHARRTASENSLYSTSSSSAPMNDSHSLSISCLTSNSYISDNEINRSLNEEKKNDKVATDTQSSGSINILKWPIKSSLIDNDDLTPVNNPNITYSLLKDEESLNFAPGLYGISIDEQKTEDDNQQVDRQRFENIIEQEKSSTISSIPLVHSPVENAEIKQISSSSDILDQSSRPRNLFISSDNYYSPYVTVENKVFENPERSSPVQEQTAVITSWTPPIYDEPINDIHHESIYRTTTEAFDTNNNSGTGGFFDRFKALVVKPVELLESAMEKRRSRTSLNSEQDRSRKNTPSPSGSLASRSPSAISLTSSGKRTPDDELERDERLKTLSLFKTQNIIQHFPSADDLHHDQKTKLVRSPEIYHMDNVQTHLSSTDRHHMSVTQSESNIDDTTTFSDIHELTTLSKENSLESILHDAVEKESSPETLDINFSDAYEPTSSIMRPLALSVPGQALVAATVSEETIMNEDEFEQLTTQYVNNVLNEVVFQLISEQTGITYERTLSSTPSSPSTSGEETPLNIKQSEESVDNGEPSGAQGGYSMTTDSSSFSVQYSADQSHESGSDEPSFPENFKQSIRTLRRAHTDSDGFQTLESQKEKTDLEHLFNRHTIDDRTGVFVRRSSLPQTHSSENTKYLNQMLVDQNLVDDMNFLTPNQTEDGTASSEYATAAESMKSSTSVNKRNSSSDVSSYGETKERMEQYFLKISKNDDIIRSDSSRSGYVTADETRSDYSSKMMSDENQEYGTDDGLVHLNYRSDDAELDNRLLQSKTLTADSSFQSGLDLDDDPKRRISDEEEASHLKYEGEGEESSTSLTGSDRKTLGNTSGNEIRSSLALERRPYELPKSVSFKLDSSEQQSPVQHRSPRPSTVIKRQESLESPTTEKNIIKSLQDFIVSKNLEELGQRLELVDKPPQSFSDYSSPDIHLSPQLPREKSKTISSSDNEQNASVVQDDAKVPITKPVYSDYEAYEAGSESDRDDKEKRPSIKSTEFWLNIEKSEPILEQSDKPLISPSGAMVTSSCTSESSESCHQVEATYDTDTGHITSFSIDDQGQTKVVEKSLLGLNEDENMIQEDSEQNDENQLSSLIREELSRVKTDVHTESSSIVDKIKLKLERSIDRLVKKTLAGEENTRKSDIISPFTDRSLETFEGDKVEEQQQLKHAHSEQYIQVSSDEFDYNTLQRFSSDSCIIIRVPEQYTPSTALLLDDIKQTRADLKNNHSDVSQSLSDDDEVTLAKDLMQSSVIYRPNTGNDNGEQDDSKQESAFRIYEKPEETDPFLVKNSSPLMAEKGKLQVMEERSLSISPISRDTPRSIDSSMELGERDMTDMSDEFVLVKRLSVESMSTDDLSPAASPPLKSSAAQKNARSISPSSSSLSDKHEDSPDLLEILKHEYDYPPLDTGFDIRQATVLETVYESPELKNEDATTHSSTTSDSRRKTSSTSENSALIVTVEDVVANDQQVQYRHKPISSNPTASSSYEELKRLTIPSTVSATDRHSTPSTVNTDDSLLEFERLEMEMAKSGTASPANYHSLHTDRVVPTVPSQQVANVAREIRNSVESLITPIDNIQLEAEKVASYIQRHQSLFSTSNYSGLDDDSSSNIQFQRSLSNDLPPLYIIKQNNKYFQSVDDDVKNLIDDILFKTEQIHLQRTKPTEIENSDLTASYSESGPSSCTDPTVIVNITSSKRNSDNELTLSDEENQTDWEHESEYVKVGYDDLEQPLKSNNKHSKTNDSIHLIDSLVSSVIDDDLDNEFDKKKKEKLNTDETFSGDLSPSWSLSEQSVDREIKTSFTGIDEDSYAFLMSTSQTSSQHNNATHNPTMITSTSSTSFPRMIIEQSSPDIIHTSLRDAGEHLQVSGRAFADDSQTSSMTTSSSMSEHGEDINAKSSSSQIREKKKRRRSNNKQSNTTNCNSSSTESDHDSGTTPVLISPAIEQPPQLPAESEIIDSTPHISSQFPQDEDRVFFDTDELATKQKKQTLSSKTSPPSSHRRSSVPSDQISTTRTASSSSSSSFSSSNQTVIQHVLPAEIHLPSFKRTNEPSHSSSIRSADHLPFIPPFVQSHPPTSTSSHTVVHKNDRLIMTDISPNTITTTTINTTSTIKTFTTSSFITVSSPSLLLSSSAAIENNNFNKKSNKTVSLESELGTHYQKSHSHPGTITGGFSLSPNNTKEGIDNTNRNQQHSNSNLLSYRHSSSASPTGSTSGHSHHSDDCYCGSATSSKLQSGK</sequence>
<feature type="compositionally biased region" description="Low complexity" evidence="2">
    <location>
        <begin position="6032"/>
        <end position="6042"/>
    </location>
</feature>
<organism evidence="3 5">
    <name type="scientific">Didymodactylos carnosus</name>
    <dbReference type="NCBI Taxonomy" id="1234261"/>
    <lineage>
        <taxon>Eukaryota</taxon>
        <taxon>Metazoa</taxon>
        <taxon>Spiralia</taxon>
        <taxon>Gnathifera</taxon>
        <taxon>Rotifera</taxon>
        <taxon>Eurotatoria</taxon>
        <taxon>Bdelloidea</taxon>
        <taxon>Philodinida</taxon>
        <taxon>Philodinidae</taxon>
        <taxon>Didymodactylos</taxon>
    </lineage>
</organism>
<feature type="compositionally biased region" description="Polar residues" evidence="2">
    <location>
        <begin position="3192"/>
        <end position="3203"/>
    </location>
</feature>
<feature type="region of interest" description="Disordered" evidence="2">
    <location>
        <begin position="2943"/>
        <end position="2969"/>
    </location>
</feature>
<feature type="compositionally biased region" description="Polar residues" evidence="2">
    <location>
        <begin position="2087"/>
        <end position="2101"/>
    </location>
</feature>
<accession>A0A813PK84</accession>
<evidence type="ECO:0000313" key="5">
    <source>
        <dbReference type="Proteomes" id="UP000663829"/>
    </source>
</evidence>
<feature type="compositionally biased region" description="Low complexity" evidence="2">
    <location>
        <begin position="4324"/>
        <end position="4340"/>
    </location>
</feature>
<feature type="region of interest" description="Disordered" evidence="2">
    <location>
        <begin position="4303"/>
        <end position="4353"/>
    </location>
</feature>
<feature type="compositionally biased region" description="Polar residues" evidence="2">
    <location>
        <begin position="4965"/>
        <end position="4977"/>
    </location>
</feature>
<keyword evidence="5" id="KW-1185">Reference proteome</keyword>
<feature type="compositionally biased region" description="Low complexity" evidence="2">
    <location>
        <begin position="1301"/>
        <end position="1311"/>
    </location>
</feature>
<feature type="region of interest" description="Disordered" evidence="2">
    <location>
        <begin position="187"/>
        <end position="222"/>
    </location>
</feature>
<feature type="compositionally biased region" description="Low complexity" evidence="2">
    <location>
        <begin position="4690"/>
        <end position="4715"/>
    </location>
</feature>
<feature type="region of interest" description="Disordered" evidence="2">
    <location>
        <begin position="4752"/>
        <end position="4777"/>
    </location>
</feature>
<feature type="region of interest" description="Disordered" evidence="2">
    <location>
        <begin position="1584"/>
        <end position="1605"/>
    </location>
</feature>
<keyword evidence="1" id="KW-0175">Coiled coil</keyword>
<feature type="coiled-coil region" evidence="1">
    <location>
        <begin position="2217"/>
        <end position="2259"/>
    </location>
</feature>
<dbReference type="Proteomes" id="UP000681722">
    <property type="component" value="Unassembled WGS sequence"/>
</dbReference>
<feature type="region of interest" description="Disordered" evidence="2">
    <location>
        <begin position="5442"/>
        <end position="5471"/>
    </location>
</feature>
<feature type="compositionally biased region" description="Polar residues" evidence="2">
    <location>
        <begin position="4412"/>
        <end position="4425"/>
    </location>
</feature>
<feature type="region of interest" description="Disordered" evidence="2">
    <location>
        <begin position="5885"/>
        <end position="5956"/>
    </location>
</feature>
<feature type="compositionally biased region" description="Basic and acidic residues" evidence="2">
    <location>
        <begin position="3010"/>
        <end position="3038"/>
    </location>
</feature>
<feature type="non-terminal residue" evidence="3">
    <location>
        <position position="6251"/>
    </location>
</feature>
<feature type="compositionally biased region" description="Low complexity" evidence="2">
    <location>
        <begin position="5891"/>
        <end position="5903"/>
    </location>
</feature>
<dbReference type="EMBL" id="CAJOBC010000086">
    <property type="protein sequence ID" value="CAF3534195.1"/>
    <property type="molecule type" value="Genomic_DNA"/>
</dbReference>
<feature type="compositionally biased region" description="Basic and acidic residues" evidence="2">
    <location>
        <begin position="3940"/>
        <end position="3949"/>
    </location>
</feature>
<feature type="compositionally biased region" description="Acidic residues" evidence="2">
    <location>
        <begin position="3672"/>
        <end position="3681"/>
    </location>
</feature>
<feature type="compositionally biased region" description="Polar residues" evidence="2">
    <location>
        <begin position="4570"/>
        <end position="4586"/>
    </location>
</feature>
<feature type="region of interest" description="Disordered" evidence="2">
    <location>
        <begin position="1262"/>
        <end position="1311"/>
    </location>
</feature>
<gene>
    <name evidence="3" type="ORF">GPM918_LOCUS1010</name>
    <name evidence="4" type="ORF">SRO942_LOCUS1010</name>
</gene>
<feature type="region of interest" description="Disordered" evidence="2">
    <location>
        <begin position="4680"/>
        <end position="4721"/>
    </location>
</feature>
<feature type="compositionally biased region" description="Polar residues" evidence="2">
    <location>
        <begin position="2334"/>
        <end position="2364"/>
    </location>
</feature>
<evidence type="ECO:0000256" key="1">
    <source>
        <dbReference type="SAM" id="Coils"/>
    </source>
</evidence>
<feature type="compositionally biased region" description="Low complexity" evidence="2">
    <location>
        <begin position="6003"/>
        <end position="6013"/>
    </location>
</feature>
<feature type="region of interest" description="Disordered" evidence="2">
    <location>
        <begin position="6168"/>
        <end position="6251"/>
    </location>
</feature>
<feature type="region of interest" description="Disordered" evidence="2">
    <location>
        <begin position="4824"/>
        <end position="4865"/>
    </location>
</feature>
<feature type="compositionally biased region" description="Low complexity" evidence="2">
    <location>
        <begin position="450"/>
        <end position="460"/>
    </location>
</feature>
<feature type="region of interest" description="Disordered" evidence="2">
    <location>
        <begin position="1199"/>
        <end position="1227"/>
    </location>
</feature>
<feature type="region of interest" description="Disordered" evidence="2">
    <location>
        <begin position="4939"/>
        <end position="5016"/>
    </location>
</feature>
<dbReference type="EMBL" id="CAJNOQ010000086">
    <property type="protein sequence ID" value="CAF0754087.1"/>
    <property type="molecule type" value="Genomic_DNA"/>
</dbReference>
<feature type="region of interest" description="Disordered" evidence="2">
    <location>
        <begin position="1619"/>
        <end position="1638"/>
    </location>
</feature>
<feature type="region of interest" description="Disordered" evidence="2">
    <location>
        <begin position="5370"/>
        <end position="5407"/>
    </location>
</feature>
<feature type="compositionally biased region" description="Polar residues" evidence="2">
    <location>
        <begin position="2956"/>
        <end position="2967"/>
    </location>
</feature>